<dbReference type="RefSeq" id="WP_145083546.1">
    <property type="nucleotide sequence ID" value="NZ_CP036274.1"/>
</dbReference>
<keyword evidence="3" id="KW-1185">Reference proteome</keyword>
<accession>A0A517Y4H8</accession>
<organism evidence="2 3">
    <name type="scientific">Anatilimnocola aggregata</name>
    <dbReference type="NCBI Taxonomy" id="2528021"/>
    <lineage>
        <taxon>Bacteria</taxon>
        <taxon>Pseudomonadati</taxon>
        <taxon>Planctomycetota</taxon>
        <taxon>Planctomycetia</taxon>
        <taxon>Pirellulales</taxon>
        <taxon>Pirellulaceae</taxon>
        <taxon>Anatilimnocola</taxon>
    </lineage>
</organism>
<evidence type="ECO:0000259" key="1">
    <source>
        <dbReference type="Pfam" id="PF18735"/>
    </source>
</evidence>
<evidence type="ECO:0000313" key="3">
    <source>
        <dbReference type="Proteomes" id="UP000315017"/>
    </source>
</evidence>
<dbReference type="OrthoDB" id="5143297at2"/>
<name>A0A517Y4H8_9BACT</name>
<dbReference type="EMBL" id="CP036274">
    <property type="protein sequence ID" value="QDU25135.1"/>
    <property type="molecule type" value="Genomic_DNA"/>
</dbReference>
<evidence type="ECO:0000313" key="2">
    <source>
        <dbReference type="EMBL" id="QDU25135.1"/>
    </source>
</evidence>
<dbReference type="Pfam" id="PF18735">
    <property type="entry name" value="HEPN_RiboL-PSP"/>
    <property type="match status" value="1"/>
</dbReference>
<sequence>MPDTAALTNFRASLALANELMQIEAVLPDPAPPADEARARGLRGGAAVLMVAAFEGYLSSGIAELVYPLLGPPAKLLNTLPKKLQTASVYESLELAMYGPRHGQTTTKEQRLPDIDAAVSKISSGLVDPAALSQTKSNPSPATVKRLLKGLGIPDPFAYLRPTFDLKWAQPEAASFLVDKLEEIVQRRHRVAHSANALAIGRADLAAGAKFLQTLAETIDQDVQIYLAAL</sequence>
<dbReference type="KEGG" id="aagg:ETAA8_01960"/>
<proteinExistence type="predicted"/>
<reference evidence="2 3" key="1">
    <citation type="submission" date="2019-02" db="EMBL/GenBank/DDBJ databases">
        <title>Deep-cultivation of Planctomycetes and their phenomic and genomic characterization uncovers novel biology.</title>
        <authorList>
            <person name="Wiegand S."/>
            <person name="Jogler M."/>
            <person name="Boedeker C."/>
            <person name="Pinto D."/>
            <person name="Vollmers J."/>
            <person name="Rivas-Marin E."/>
            <person name="Kohn T."/>
            <person name="Peeters S.H."/>
            <person name="Heuer A."/>
            <person name="Rast P."/>
            <person name="Oberbeckmann S."/>
            <person name="Bunk B."/>
            <person name="Jeske O."/>
            <person name="Meyerdierks A."/>
            <person name="Storesund J.E."/>
            <person name="Kallscheuer N."/>
            <person name="Luecker S."/>
            <person name="Lage O.M."/>
            <person name="Pohl T."/>
            <person name="Merkel B.J."/>
            <person name="Hornburger P."/>
            <person name="Mueller R.-W."/>
            <person name="Bruemmer F."/>
            <person name="Labrenz M."/>
            <person name="Spormann A.M."/>
            <person name="Op den Camp H."/>
            <person name="Overmann J."/>
            <person name="Amann R."/>
            <person name="Jetten M.S.M."/>
            <person name="Mascher T."/>
            <person name="Medema M.H."/>
            <person name="Devos D.P."/>
            <person name="Kaster A.-K."/>
            <person name="Ovreas L."/>
            <person name="Rohde M."/>
            <person name="Galperin M.Y."/>
            <person name="Jogler C."/>
        </authorList>
    </citation>
    <scope>NUCLEOTIDE SEQUENCE [LARGE SCALE GENOMIC DNA]</scope>
    <source>
        <strain evidence="2 3">ETA_A8</strain>
    </source>
</reference>
<dbReference type="AlphaFoldDB" id="A0A517Y4H8"/>
<gene>
    <name evidence="2" type="ORF">ETAA8_01960</name>
</gene>
<dbReference type="InterPro" id="IPR041519">
    <property type="entry name" value="HEPN_RiboL-PSP"/>
</dbReference>
<feature type="domain" description="RiboL-PSP-HEPN" evidence="1">
    <location>
        <begin position="32"/>
        <end position="222"/>
    </location>
</feature>
<protein>
    <recommendedName>
        <fullName evidence="1">RiboL-PSP-HEPN domain-containing protein</fullName>
    </recommendedName>
</protein>
<dbReference type="Proteomes" id="UP000315017">
    <property type="component" value="Chromosome"/>
</dbReference>